<evidence type="ECO:0000256" key="6">
    <source>
        <dbReference type="ARBA" id="ARBA00023128"/>
    </source>
</evidence>
<evidence type="ECO:0000313" key="12">
    <source>
        <dbReference type="RefSeq" id="XP_013790348.1"/>
    </source>
</evidence>
<feature type="region of interest" description="Disordered" evidence="9">
    <location>
        <begin position="107"/>
        <end position="136"/>
    </location>
</feature>
<dbReference type="RefSeq" id="XP_013790348.1">
    <property type="nucleotide sequence ID" value="XM_013934894.2"/>
</dbReference>
<evidence type="ECO:0000256" key="3">
    <source>
        <dbReference type="ARBA" id="ARBA00022927"/>
    </source>
</evidence>
<feature type="compositionally biased region" description="Polar residues" evidence="9">
    <location>
        <begin position="123"/>
        <end position="136"/>
    </location>
</feature>
<dbReference type="Pfam" id="PF06747">
    <property type="entry name" value="CHCH"/>
    <property type="match status" value="1"/>
</dbReference>
<dbReference type="PANTHER" id="PTHR21622">
    <property type="entry name" value="COILED-COIL-HELIX-COILED-COIL-HELIX DOMAIN CONTAINING 4"/>
    <property type="match status" value="1"/>
</dbReference>
<evidence type="ECO:0000256" key="9">
    <source>
        <dbReference type="SAM" id="MobiDB-lite"/>
    </source>
</evidence>
<evidence type="ECO:0000259" key="10">
    <source>
        <dbReference type="Pfam" id="PF06747"/>
    </source>
</evidence>
<gene>
    <name evidence="12" type="primary">LOC106474204</name>
</gene>
<keyword evidence="2" id="KW-0813">Transport</keyword>
<dbReference type="GeneID" id="106474204"/>
<feature type="domain" description="CHCH" evidence="10">
    <location>
        <begin position="61"/>
        <end position="97"/>
    </location>
</feature>
<dbReference type="InterPro" id="IPR039289">
    <property type="entry name" value="CHCHD4"/>
</dbReference>
<dbReference type="Gene3D" id="1.10.287.2900">
    <property type="match status" value="1"/>
</dbReference>
<keyword evidence="8" id="KW-0676">Redox-active center</keyword>
<sequence length="136" mass="15290">MSYCKDFGKDKVIFVSKEDHETPIKVSLPENSDDDSPGLILANGEINWSCPCLGGMATGPCGPEFREAFSCFHYSTAEPKGNDCIEKFQEMQECMFKYPRLYPLNEESDKKSVNDNIQEERLSSSGENQSLSLVKM</sequence>
<comment type="subcellular location">
    <subcellularLocation>
        <location evidence="1">Mitochondrion</location>
    </subcellularLocation>
</comment>
<keyword evidence="4" id="KW-0560">Oxidoreductase</keyword>
<dbReference type="InterPro" id="IPR010625">
    <property type="entry name" value="CHCH"/>
</dbReference>
<evidence type="ECO:0000313" key="11">
    <source>
        <dbReference type="Proteomes" id="UP000694941"/>
    </source>
</evidence>
<accession>A0ABM1BX45</accession>
<name>A0ABM1BX45_LIMPO</name>
<keyword evidence="7" id="KW-1015">Disulfide bond</keyword>
<dbReference type="Proteomes" id="UP000694941">
    <property type="component" value="Unplaced"/>
</dbReference>
<protein>
    <submittedName>
        <fullName evidence="12">Mitochondrial intermembrane space import and assembly protein 40-like</fullName>
    </submittedName>
</protein>
<organism evidence="11 12">
    <name type="scientific">Limulus polyphemus</name>
    <name type="common">Atlantic horseshoe crab</name>
    <dbReference type="NCBI Taxonomy" id="6850"/>
    <lineage>
        <taxon>Eukaryota</taxon>
        <taxon>Metazoa</taxon>
        <taxon>Ecdysozoa</taxon>
        <taxon>Arthropoda</taxon>
        <taxon>Chelicerata</taxon>
        <taxon>Merostomata</taxon>
        <taxon>Xiphosura</taxon>
        <taxon>Limulidae</taxon>
        <taxon>Limulus</taxon>
    </lineage>
</organism>
<evidence type="ECO:0000256" key="2">
    <source>
        <dbReference type="ARBA" id="ARBA00022448"/>
    </source>
</evidence>
<proteinExistence type="predicted"/>
<evidence type="ECO:0000256" key="7">
    <source>
        <dbReference type="ARBA" id="ARBA00023157"/>
    </source>
</evidence>
<keyword evidence="6" id="KW-0496">Mitochondrion</keyword>
<evidence type="ECO:0000256" key="8">
    <source>
        <dbReference type="ARBA" id="ARBA00023284"/>
    </source>
</evidence>
<keyword evidence="3" id="KW-0653">Protein transport</keyword>
<keyword evidence="11" id="KW-1185">Reference proteome</keyword>
<feature type="compositionally biased region" description="Basic and acidic residues" evidence="9">
    <location>
        <begin position="107"/>
        <end position="122"/>
    </location>
</feature>
<evidence type="ECO:0000256" key="1">
    <source>
        <dbReference type="ARBA" id="ARBA00004173"/>
    </source>
</evidence>
<evidence type="ECO:0000256" key="5">
    <source>
        <dbReference type="ARBA" id="ARBA00023010"/>
    </source>
</evidence>
<dbReference type="PROSITE" id="PS51808">
    <property type="entry name" value="CHCH"/>
    <property type="match status" value="1"/>
</dbReference>
<dbReference type="PANTHER" id="PTHR21622:SF0">
    <property type="entry name" value="COILED-COIL-HELIX-COILED-COIL-HELIX DOMAIN CONTAINING 4"/>
    <property type="match status" value="1"/>
</dbReference>
<reference evidence="12" key="1">
    <citation type="submission" date="2025-08" db="UniProtKB">
        <authorList>
            <consortium name="RefSeq"/>
        </authorList>
    </citation>
    <scope>IDENTIFICATION</scope>
    <source>
        <tissue evidence="12">Muscle</tissue>
    </source>
</reference>
<evidence type="ECO:0000256" key="4">
    <source>
        <dbReference type="ARBA" id="ARBA00023002"/>
    </source>
</evidence>
<keyword evidence="5" id="KW-0811">Translocation</keyword>